<dbReference type="InterPro" id="IPR015942">
    <property type="entry name" value="Asp/Glu/hydantoin_racemase"/>
</dbReference>
<dbReference type="GO" id="GO:0047661">
    <property type="term" value="F:amino-acid racemase activity"/>
    <property type="evidence" value="ECO:0007669"/>
    <property type="project" value="InterPro"/>
</dbReference>
<reference evidence="2 3" key="1">
    <citation type="submission" date="2018-03" db="EMBL/GenBank/DDBJ databases">
        <title>Genomic Encyclopedia of Archaeal and Bacterial Type Strains, Phase II (KMG-II): from individual species to whole genera.</title>
        <authorList>
            <person name="Goeker M."/>
        </authorList>
    </citation>
    <scope>NUCLEOTIDE SEQUENCE [LARGE SCALE GENOMIC DNA]</scope>
    <source>
        <strain evidence="2 3">DSM 100212</strain>
    </source>
</reference>
<dbReference type="Gene3D" id="3.40.50.12500">
    <property type="match status" value="1"/>
</dbReference>
<dbReference type="InterPro" id="IPR053714">
    <property type="entry name" value="Iso_Racemase_Enz_sf"/>
</dbReference>
<keyword evidence="3" id="KW-1185">Reference proteome</keyword>
<dbReference type="EMBL" id="PVTQ01000006">
    <property type="protein sequence ID" value="PRY89401.1"/>
    <property type="molecule type" value="Genomic_DNA"/>
</dbReference>
<gene>
    <name evidence="2" type="ORF">CLV74_106103</name>
</gene>
<sequence length="211" mass="21373">MGKVLVVNPNSSAVVTQGIAAALAPLGDCFEVTDLPDSPATIASDEDVARAGLGFLELVRGREDAAVFVTACFSDPGLELARAALTQPVIGVQEAGILTALARADRFGIIALSPKSIPRHLRKMRMMGVEGRLAAELALDGVSAAASGTDPQVYEQVRGLAVQLGDMGAGAIVLGCAGMASIRARLEAETGLAVIDPVVAAGAMALGIVKG</sequence>
<proteinExistence type="inferred from homology"/>
<dbReference type="Proteomes" id="UP000238392">
    <property type="component" value="Unassembled WGS sequence"/>
</dbReference>
<dbReference type="OrthoDB" id="9791723at2"/>
<comment type="similarity">
    <text evidence="1">Belongs to the HyuE racemase family.</text>
</comment>
<dbReference type="PANTHER" id="PTHR28047">
    <property type="entry name" value="PROTEIN DCG1"/>
    <property type="match status" value="1"/>
</dbReference>
<comment type="caution">
    <text evidence="2">The sequence shown here is derived from an EMBL/GenBank/DDBJ whole genome shotgun (WGS) entry which is preliminary data.</text>
</comment>
<organism evidence="2 3">
    <name type="scientific">Donghicola tyrosinivorans</name>
    <dbReference type="NCBI Taxonomy" id="1652492"/>
    <lineage>
        <taxon>Bacteria</taxon>
        <taxon>Pseudomonadati</taxon>
        <taxon>Pseudomonadota</taxon>
        <taxon>Alphaproteobacteria</taxon>
        <taxon>Rhodobacterales</taxon>
        <taxon>Roseobacteraceae</taxon>
        <taxon>Donghicola</taxon>
    </lineage>
</organism>
<evidence type="ECO:0000313" key="3">
    <source>
        <dbReference type="Proteomes" id="UP000238392"/>
    </source>
</evidence>
<dbReference type="RefSeq" id="WP_106264470.1">
    <property type="nucleotide sequence ID" value="NZ_PVTQ01000006.1"/>
</dbReference>
<accession>A0A2T0WRS0</accession>
<protein>
    <submittedName>
        <fullName evidence="2">Asp/Glu/hydantoin racemase</fullName>
    </submittedName>
</protein>
<dbReference type="InterPro" id="IPR052186">
    <property type="entry name" value="Hydantoin_racemase-like"/>
</dbReference>
<dbReference type="AlphaFoldDB" id="A0A2T0WRS0"/>
<evidence type="ECO:0000256" key="1">
    <source>
        <dbReference type="ARBA" id="ARBA00038414"/>
    </source>
</evidence>
<name>A0A2T0WRS0_9RHOB</name>
<dbReference type="PANTHER" id="PTHR28047:SF5">
    <property type="entry name" value="PROTEIN DCG1"/>
    <property type="match status" value="1"/>
</dbReference>
<evidence type="ECO:0000313" key="2">
    <source>
        <dbReference type="EMBL" id="PRY89401.1"/>
    </source>
</evidence>
<dbReference type="Pfam" id="PF01177">
    <property type="entry name" value="Asp_Glu_race"/>
    <property type="match status" value="1"/>
</dbReference>